<dbReference type="PANTHER" id="PTHR48080:SF2">
    <property type="entry name" value="D-GALACTONATE DEHYDRATASE"/>
    <property type="match status" value="1"/>
</dbReference>
<evidence type="ECO:0000313" key="4">
    <source>
        <dbReference type="EMBL" id="WFG38716.1"/>
    </source>
</evidence>
<dbReference type="SFLD" id="SFLDS00001">
    <property type="entry name" value="Enolase"/>
    <property type="match status" value="1"/>
</dbReference>
<accession>A0AAJ5ZH70</accession>
<dbReference type="InterPro" id="IPR029017">
    <property type="entry name" value="Enolase-like_N"/>
</dbReference>
<evidence type="ECO:0000313" key="5">
    <source>
        <dbReference type="Proteomes" id="UP001219901"/>
    </source>
</evidence>
<dbReference type="InterPro" id="IPR013341">
    <property type="entry name" value="Mandelate_racemase_N_dom"/>
</dbReference>
<keyword evidence="5" id="KW-1185">Reference proteome</keyword>
<reference evidence="5 6" key="1">
    <citation type="submission" date="2019-11" db="EMBL/GenBank/DDBJ databases">
        <authorList>
            <person name="Cho J.-C."/>
        </authorList>
    </citation>
    <scope>NUCLEOTIDE SEQUENCE [LARGE SCALE GENOMIC DNA]</scope>
    <source>
        <strain evidence="4 5">JH1073</strain>
        <strain evidence="3 6">JH702</strain>
    </source>
</reference>
<gene>
    <name evidence="3" type="ORF">GKO46_13070</name>
    <name evidence="4" type="ORF">GKO48_03545</name>
</gene>
<dbReference type="PANTHER" id="PTHR48080">
    <property type="entry name" value="D-GALACTONATE DEHYDRATASE-RELATED"/>
    <property type="match status" value="1"/>
</dbReference>
<feature type="domain" description="Mandelate racemase/muconate lactonizing enzyme C-terminal" evidence="2">
    <location>
        <begin position="137"/>
        <end position="254"/>
    </location>
</feature>
<reference evidence="5" key="3">
    <citation type="submission" date="2023-06" db="EMBL/GenBank/DDBJ databases">
        <title>Pangenomics reveal diversification of enzyme families and niche specialization in globally abundant SAR202 bacteria.</title>
        <authorList>
            <person name="Saw J.H.W."/>
        </authorList>
    </citation>
    <scope>NUCLEOTIDE SEQUENCE [LARGE SCALE GENOMIC DNA]</scope>
    <source>
        <strain evidence="5">JH1073</strain>
    </source>
</reference>
<name>A0AAJ5ZH70_9CHLR</name>
<dbReference type="SUPFAM" id="SSF54826">
    <property type="entry name" value="Enolase N-terminal domain-like"/>
    <property type="match status" value="1"/>
</dbReference>
<dbReference type="Pfam" id="PF02746">
    <property type="entry name" value="MR_MLE_N"/>
    <property type="match status" value="1"/>
</dbReference>
<keyword evidence="1" id="KW-0456">Lyase</keyword>
<dbReference type="Pfam" id="PF13378">
    <property type="entry name" value="MR_MLE_C"/>
    <property type="match status" value="1"/>
</dbReference>
<sequence>MKITSIKPWLVKVEGTFWGEYFFVEVQTDEGITGWGEITTTTLTANRAVAGIIDKLNDLLIGEDPSQIERIWHKIFRSFTYMGSRGATTHVVSGIDIALWDIRGKLLNLPIYELLGGKVRDEIVLYTHPDQNNFDTDEGVEQEIRKIVDSGHTALKFDPFPFTGEQAKQNAGYLSGTLDRPSERVGAELTARIREIAGPDIELLIDAHGRFNVPTAIRLCNSLEDAGNIDWFEEPVPVESYHALSQVRDKVNVPISVGERLHTRWEFVQIFEDKLADYVMPDVTWTGGITELKKISAQAEAYYIPVSPHDASGPINVLAGAHVMMTVPNFYKLETANADLTKYNEFIQSPLDNAGGSLHLDPTAPGLGIEMNMDYLNSNKLND</sequence>
<dbReference type="GO" id="GO:0016829">
    <property type="term" value="F:lyase activity"/>
    <property type="evidence" value="ECO:0007669"/>
    <property type="project" value="UniProtKB-KW"/>
</dbReference>
<dbReference type="SMART" id="SM00922">
    <property type="entry name" value="MR_MLE"/>
    <property type="match status" value="1"/>
</dbReference>
<organism evidence="4 5">
    <name type="scientific">Candidatus Lucifugimonas marina</name>
    <dbReference type="NCBI Taxonomy" id="3038979"/>
    <lineage>
        <taxon>Bacteria</taxon>
        <taxon>Bacillati</taxon>
        <taxon>Chloroflexota</taxon>
        <taxon>Dehalococcoidia</taxon>
        <taxon>SAR202 cluster</taxon>
        <taxon>Candidatus Lucifugimonadales</taxon>
        <taxon>Candidatus Lucifugimonadaceae</taxon>
        <taxon>Candidatus Lucifugimonas</taxon>
    </lineage>
</organism>
<dbReference type="Gene3D" id="3.20.20.120">
    <property type="entry name" value="Enolase-like C-terminal domain"/>
    <property type="match status" value="1"/>
</dbReference>
<evidence type="ECO:0000256" key="1">
    <source>
        <dbReference type="ARBA" id="ARBA00023239"/>
    </source>
</evidence>
<dbReference type="Gene3D" id="3.30.390.10">
    <property type="entry name" value="Enolase-like, N-terminal domain"/>
    <property type="match status" value="1"/>
</dbReference>
<protein>
    <submittedName>
        <fullName evidence="4">Mandelate racemase/muconate lactonizing enzyme family protein</fullName>
    </submittedName>
</protein>
<dbReference type="CDD" id="cd03316">
    <property type="entry name" value="MR_like"/>
    <property type="match status" value="1"/>
</dbReference>
<dbReference type="Proteomes" id="UP001321249">
    <property type="component" value="Unassembled WGS sequence"/>
</dbReference>
<reference evidence="4" key="2">
    <citation type="journal article" date="2023" name="Nat. Commun.">
        <title>Cultivation of marine bacteria of the SAR202 clade.</title>
        <authorList>
            <person name="Lim Y."/>
            <person name="Seo J.H."/>
            <person name="Giovannoni S.J."/>
            <person name="Kang I."/>
            <person name="Cho J.C."/>
        </authorList>
    </citation>
    <scope>NUCLEOTIDE SEQUENCE</scope>
    <source>
        <strain evidence="4">JH1073</strain>
    </source>
</reference>
<dbReference type="AlphaFoldDB" id="A0AAJ5ZH70"/>
<proteinExistence type="predicted"/>
<dbReference type="RefSeq" id="WP_342826799.1">
    <property type="nucleotide sequence ID" value="NZ_CP046146.1"/>
</dbReference>
<dbReference type="SUPFAM" id="SSF51604">
    <property type="entry name" value="Enolase C-terminal domain-like"/>
    <property type="match status" value="1"/>
</dbReference>
<dbReference type="InterPro" id="IPR034593">
    <property type="entry name" value="DgoD-like"/>
</dbReference>
<evidence type="ECO:0000259" key="2">
    <source>
        <dbReference type="SMART" id="SM00922"/>
    </source>
</evidence>
<dbReference type="Proteomes" id="UP001219901">
    <property type="component" value="Chromosome"/>
</dbReference>
<dbReference type="SFLD" id="SFLDG00179">
    <property type="entry name" value="mandelate_racemase"/>
    <property type="match status" value="1"/>
</dbReference>
<dbReference type="EMBL" id="CP046147">
    <property type="protein sequence ID" value="WFG38716.1"/>
    <property type="molecule type" value="Genomic_DNA"/>
</dbReference>
<evidence type="ECO:0000313" key="3">
    <source>
        <dbReference type="EMBL" id="MDG0867995.1"/>
    </source>
</evidence>
<evidence type="ECO:0000313" key="6">
    <source>
        <dbReference type="Proteomes" id="UP001321249"/>
    </source>
</evidence>
<dbReference type="InterPro" id="IPR029065">
    <property type="entry name" value="Enolase_C-like"/>
</dbReference>
<dbReference type="EMBL" id="WMBE01000005">
    <property type="protein sequence ID" value="MDG0867995.1"/>
    <property type="molecule type" value="Genomic_DNA"/>
</dbReference>
<dbReference type="InterPro" id="IPR036849">
    <property type="entry name" value="Enolase-like_C_sf"/>
</dbReference>
<dbReference type="InterPro" id="IPR013342">
    <property type="entry name" value="Mandelate_racemase_C"/>
</dbReference>